<dbReference type="PANTHER" id="PTHR46282:SF1">
    <property type="entry name" value="LEUCINE-RICH REPEAT-CONTAINING PROTEIN 72-LIKE"/>
    <property type="match status" value="1"/>
</dbReference>
<dbReference type="AlphaFoldDB" id="A0A835CW05"/>
<dbReference type="Gene3D" id="3.80.10.10">
    <property type="entry name" value="Ribonuclease Inhibitor"/>
    <property type="match status" value="1"/>
</dbReference>
<proteinExistence type="predicted"/>
<reference evidence="1 2" key="1">
    <citation type="submission" date="2020-08" db="EMBL/GenBank/DDBJ databases">
        <title>Aphidius gifuensis genome sequencing and assembly.</title>
        <authorList>
            <person name="Du Z."/>
        </authorList>
    </citation>
    <scope>NUCLEOTIDE SEQUENCE [LARGE SCALE GENOMIC DNA]</scope>
    <source>
        <strain evidence="1">YNYX2018</strain>
        <tissue evidence="1">Adults</tissue>
    </source>
</reference>
<dbReference type="Proteomes" id="UP000639338">
    <property type="component" value="Unassembled WGS sequence"/>
</dbReference>
<accession>A0A835CW05</accession>
<dbReference type="InterPro" id="IPR032675">
    <property type="entry name" value="LRR_dom_sf"/>
</dbReference>
<evidence type="ECO:0000313" key="2">
    <source>
        <dbReference type="Proteomes" id="UP000639338"/>
    </source>
</evidence>
<name>A0A835CW05_APHGI</name>
<protein>
    <recommendedName>
        <fullName evidence="3">Leucine-rich melanocyte differentiation-associated protein-like</fullName>
    </recommendedName>
</protein>
<dbReference type="EMBL" id="JACMRX010000001">
    <property type="protein sequence ID" value="KAF7998609.1"/>
    <property type="molecule type" value="Genomic_DNA"/>
</dbReference>
<keyword evidence="2" id="KW-1185">Reference proteome</keyword>
<gene>
    <name evidence="1" type="ORF">HCN44_011017</name>
</gene>
<sequence length="234" mass="27336">MTSLGKLIFADINSRDTSKSSADSDSLSTSDYDDTSISLAFENLFFMPYDIIEKYNDSILTLDISHNKFSSLQFLAEFENLTSVNLDYNRIDSYTIFPYLPQLELLWLNHNKIDSLYPFLKLLYESLPNLQYLSIMGNHASPSYLNDGTFYDYLQYRLFVISWFPKLKHLDDRVVTVEQQREAKRLFKRPLFERLADNSLSECIKNLHFKVTNIFVRPTSSAPIKSHKIMNYVV</sequence>
<evidence type="ECO:0008006" key="3">
    <source>
        <dbReference type="Google" id="ProtNLM"/>
    </source>
</evidence>
<evidence type="ECO:0000313" key="1">
    <source>
        <dbReference type="EMBL" id="KAF7998609.1"/>
    </source>
</evidence>
<dbReference type="SUPFAM" id="SSF52058">
    <property type="entry name" value="L domain-like"/>
    <property type="match status" value="1"/>
</dbReference>
<dbReference type="InterPro" id="IPR001611">
    <property type="entry name" value="Leu-rich_rpt"/>
</dbReference>
<dbReference type="PANTHER" id="PTHR46282">
    <property type="entry name" value="LEUCINE-RICH MELANOCYTE DIFFERENTIATION-ASSOCIATED PROTEIN"/>
    <property type="match status" value="1"/>
</dbReference>
<dbReference type="OrthoDB" id="10251250at2759"/>
<dbReference type="PROSITE" id="PS51450">
    <property type="entry name" value="LRR"/>
    <property type="match status" value="1"/>
</dbReference>
<dbReference type="InterPro" id="IPR043313">
    <property type="entry name" value="LRMDA"/>
</dbReference>
<dbReference type="Pfam" id="PF14580">
    <property type="entry name" value="LRR_9"/>
    <property type="match status" value="1"/>
</dbReference>
<organism evidence="1 2">
    <name type="scientific">Aphidius gifuensis</name>
    <name type="common">Parasitoid wasp</name>
    <dbReference type="NCBI Taxonomy" id="684658"/>
    <lineage>
        <taxon>Eukaryota</taxon>
        <taxon>Metazoa</taxon>
        <taxon>Ecdysozoa</taxon>
        <taxon>Arthropoda</taxon>
        <taxon>Hexapoda</taxon>
        <taxon>Insecta</taxon>
        <taxon>Pterygota</taxon>
        <taxon>Neoptera</taxon>
        <taxon>Endopterygota</taxon>
        <taxon>Hymenoptera</taxon>
        <taxon>Apocrita</taxon>
        <taxon>Ichneumonoidea</taxon>
        <taxon>Braconidae</taxon>
        <taxon>Aphidiinae</taxon>
        <taxon>Aphidius</taxon>
    </lineage>
</organism>
<comment type="caution">
    <text evidence="1">The sequence shown here is derived from an EMBL/GenBank/DDBJ whole genome shotgun (WGS) entry which is preliminary data.</text>
</comment>